<name>A0A3G2J6X3_9ACTN</name>
<gene>
    <name evidence="1" type="ORF">D9753_02335</name>
</gene>
<dbReference type="KEGG" id="sdd:D9753_02335"/>
<evidence type="ECO:0000313" key="1">
    <source>
        <dbReference type="EMBL" id="AYN37983.1"/>
    </source>
</evidence>
<proteinExistence type="predicted"/>
<protein>
    <submittedName>
        <fullName evidence="1">Uncharacterized protein</fullName>
    </submittedName>
</protein>
<evidence type="ECO:0000313" key="2">
    <source>
        <dbReference type="Proteomes" id="UP000268329"/>
    </source>
</evidence>
<dbReference type="EMBL" id="CP033073">
    <property type="protein sequence ID" value="AYN37983.1"/>
    <property type="molecule type" value="Genomic_DNA"/>
</dbReference>
<dbReference type="Proteomes" id="UP000268329">
    <property type="component" value="Chromosome"/>
</dbReference>
<sequence length="67" mass="6670">MKVSRYWKAVVAGAGAAAAAVQDGTVTAAETVTVVLSVLGGLGFTWAVPNRPQAPAAPPAAEPPQAR</sequence>
<dbReference type="RefSeq" id="WP_121785491.1">
    <property type="nucleotide sequence ID" value="NZ_CP033073.1"/>
</dbReference>
<organism evidence="1 2">
    <name type="scientific">Streptomyces dangxiongensis</name>
    <dbReference type="NCBI Taxonomy" id="1442032"/>
    <lineage>
        <taxon>Bacteria</taxon>
        <taxon>Bacillati</taxon>
        <taxon>Actinomycetota</taxon>
        <taxon>Actinomycetes</taxon>
        <taxon>Kitasatosporales</taxon>
        <taxon>Streptomycetaceae</taxon>
        <taxon>Streptomyces</taxon>
    </lineage>
</organism>
<dbReference type="AlphaFoldDB" id="A0A3G2J6X3"/>
<reference evidence="1 2" key="1">
    <citation type="submission" date="2018-10" db="EMBL/GenBank/DDBJ databases">
        <title>The genome of Streptomyces dangxiongensis Z022.</title>
        <authorList>
            <person name="Zhang B."/>
        </authorList>
    </citation>
    <scope>NUCLEOTIDE SEQUENCE [LARGE SCALE GENOMIC DNA]</scope>
    <source>
        <strain evidence="1 2">Z022</strain>
    </source>
</reference>
<accession>A0A3G2J6X3</accession>
<keyword evidence="2" id="KW-1185">Reference proteome</keyword>